<gene>
    <name evidence="6" type="ORF">RMAR0315_LOCUS5447</name>
</gene>
<dbReference type="EMBL" id="HBEK01009946">
    <property type="protein sequence ID" value="CAD8395461.1"/>
    <property type="molecule type" value="Transcribed_RNA"/>
</dbReference>
<dbReference type="GO" id="GO:0003841">
    <property type="term" value="F:1-acylglycerol-3-phosphate O-acyltransferase activity"/>
    <property type="evidence" value="ECO:0007669"/>
    <property type="project" value="TreeGrafter"/>
</dbReference>
<feature type="transmembrane region" description="Helical" evidence="4">
    <location>
        <begin position="283"/>
        <end position="304"/>
    </location>
</feature>
<dbReference type="AlphaFoldDB" id="A0A7S0BIZ7"/>
<keyword evidence="2" id="KW-0808">Transferase</keyword>
<dbReference type="GO" id="GO:0012505">
    <property type="term" value="C:endomembrane system"/>
    <property type="evidence" value="ECO:0007669"/>
    <property type="project" value="TreeGrafter"/>
</dbReference>
<name>A0A7S0BIZ7_9RHOD</name>
<dbReference type="PANTHER" id="PTHR10983:SF24">
    <property type="entry name" value="1-ACYLGLYCEROL-3-PHOSPHATE O-ACYLTRANSFERASE 3, ISOFORM E-RELATED"/>
    <property type="match status" value="1"/>
</dbReference>
<keyword evidence="4" id="KW-1133">Transmembrane helix</keyword>
<sequence>MGQLLALVVLPFDRHLFRSISTWLGSGFLISGAFLLEEWGGCKFTAYGEEAPPDSKVLVVVNHGSDVDWAGGLSYIARLGEPFPGGAKAIAKDTLMYIPVFGWMTYFLEFMFVKRDWESDKIILTKQANQLGSSKLPFYLCLFPEGTRKTPKKHAQSQEFCKKNGYPVLKNLLYPRFKAFTLVAMTMRDQIDGVIDATLSFEGEHPDMQRALSRKLRCKCNIICQYHPINELPEEEVELEEWLRNIWVKKDASLDEVLEDQDAFYSRQRKYEWKQDPLNYTKFFALVGVFFCFLVGLSVLMVVNNIIRRVVVLTSVMTWVAVVVALVINVRPSKVGEKKPNPKTFSHGKKAD</sequence>
<keyword evidence="3" id="KW-0012">Acyltransferase</keyword>
<organism evidence="6">
    <name type="scientific">Rhodosorus marinus</name>
    <dbReference type="NCBI Taxonomy" id="101924"/>
    <lineage>
        <taxon>Eukaryota</taxon>
        <taxon>Rhodophyta</taxon>
        <taxon>Stylonematophyceae</taxon>
        <taxon>Stylonematales</taxon>
        <taxon>Stylonemataceae</taxon>
        <taxon>Rhodosorus</taxon>
    </lineage>
</organism>
<accession>A0A7S0BIZ7</accession>
<keyword evidence="4" id="KW-0812">Transmembrane</keyword>
<feature type="transmembrane region" description="Helical" evidence="4">
    <location>
        <begin position="310"/>
        <end position="330"/>
    </location>
</feature>
<dbReference type="SUPFAM" id="SSF69593">
    <property type="entry name" value="Glycerol-3-phosphate (1)-acyltransferase"/>
    <property type="match status" value="1"/>
</dbReference>
<protein>
    <recommendedName>
        <fullName evidence="5">Phospholipid/glycerol acyltransferase domain-containing protein</fullName>
    </recommendedName>
</protein>
<dbReference type="InterPro" id="IPR002123">
    <property type="entry name" value="Plipid/glycerol_acylTrfase"/>
</dbReference>
<dbReference type="InterPro" id="IPR032098">
    <property type="entry name" value="Acyltransf_C"/>
</dbReference>
<reference evidence="6" key="1">
    <citation type="submission" date="2021-01" db="EMBL/GenBank/DDBJ databases">
        <authorList>
            <person name="Corre E."/>
            <person name="Pelletier E."/>
            <person name="Niang G."/>
            <person name="Scheremetjew M."/>
            <person name="Finn R."/>
            <person name="Kale V."/>
            <person name="Holt S."/>
            <person name="Cochrane G."/>
            <person name="Meng A."/>
            <person name="Brown T."/>
            <person name="Cohen L."/>
        </authorList>
    </citation>
    <scope>NUCLEOTIDE SEQUENCE</scope>
    <source>
        <strain evidence="6">UTEX LB 2760</strain>
    </source>
</reference>
<evidence type="ECO:0000313" key="6">
    <source>
        <dbReference type="EMBL" id="CAD8395461.1"/>
    </source>
</evidence>
<dbReference type="PANTHER" id="PTHR10983">
    <property type="entry name" value="1-ACYLGLYCEROL-3-PHOSPHATE ACYLTRANSFERASE-RELATED"/>
    <property type="match status" value="1"/>
</dbReference>
<comment type="similarity">
    <text evidence="1">Belongs to the 1-acyl-sn-glycerol-3-phosphate acyltransferase family.</text>
</comment>
<evidence type="ECO:0000256" key="2">
    <source>
        <dbReference type="ARBA" id="ARBA00022679"/>
    </source>
</evidence>
<dbReference type="SMART" id="SM00563">
    <property type="entry name" value="PlsC"/>
    <property type="match status" value="1"/>
</dbReference>
<dbReference type="Pfam" id="PF16076">
    <property type="entry name" value="Acyltransf_C"/>
    <property type="match status" value="1"/>
</dbReference>
<dbReference type="Pfam" id="PF01553">
    <property type="entry name" value="Acyltransferase"/>
    <property type="match status" value="1"/>
</dbReference>
<feature type="domain" description="Phospholipid/glycerol acyltransferase" evidence="5">
    <location>
        <begin position="57"/>
        <end position="181"/>
    </location>
</feature>
<evidence type="ECO:0000259" key="5">
    <source>
        <dbReference type="SMART" id="SM00563"/>
    </source>
</evidence>
<keyword evidence="4" id="KW-0472">Membrane</keyword>
<evidence type="ECO:0000256" key="1">
    <source>
        <dbReference type="ARBA" id="ARBA00008655"/>
    </source>
</evidence>
<dbReference type="CDD" id="cd07990">
    <property type="entry name" value="LPLAT_LCLAT1-like"/>
    <property type="match status" value="1"/>
</dbReference>
<proteinExistence type="inferred from homology"/>
<evidence type="ECO:0000256" key="3">
    <source>
        <dbReference type="ARBA" id="ARBA00023315"/>
    </source>
</evidence>
<evidence type="ECO:0000256" key="4">
    <source>
        <dbReference type="SAM" id="Phobius"/>
    </source>
</evidence>